<evidence type="ECO:0000313" key="2">
    <source>
        <dbReference type="Proteomes" id="UP001165427"/>
    </source>
</evidence>
<keyword evidence="2" id="KW-1185">Reference proteome</keyword>
<name>A0AA41R153_9BACT</name>
<reference evidence="1" key="1">
    <citation type="submission" date="2022-04" db="EMBL/GenBank/DDBJ databases">
        <title>Desulfatitalea alkaliphila sp. nov., a novel anaerobic sulfate-reducing bacterium isolated from terrestrial mud volcano, Taman Peninsula, Russia.</title>
        <authorList>
            <person name="Khomyakova M.A."/>
            <person name="Merkel A.Y."/>
            <person name="Slobodkin A.I."/>
        </authorList>
    </citation>
    <scope>NUCLEOTIDE SEQUENCE</scope>
    <source>
        <strain evidence="1">M08but</strain>
    </source>
</reference>
<dbReference type="AlphaFoldDB" id="A0AA41R153"/>
<dbReference type="Proteomes" id="UP001165427">
    <property type="component" value="Unassembled WGS sequence"/>
</dbReference>
<dbReference type="EMBL" id="JALJRB010000004">
    <property type="protein sequence ID" value="MCJ8499968.1"/>
    <property type="molecule type" value="Genomic_DNA"/>
</dbReference>
<proteinExistence type="predicted"/>
<protein>
    <submittedName>
        <fullName evidence="1">Uncharacterized protein</fullName>
    </submittedName>
</protein>
<accession>A0AA41R153</accession>
<organism evidence="1 2">
    <name type="scientific">Desulfatitalea alkaliphila</name>
    <dbReference type="NCBI Taxonomy" id="2929485"/>
    <lineage>
        <taxon>Bacteria</taxon>
        <taxon>Pseudomonadati</taxon>
        <taxon>Thermodesulfobacteriota</taxon>
        <taxon>Desulfobacteria</taxon>
        <taxon>Desulfobacterales</taxon>
        <taxon>Desulfosarcinaceae</taxon>
        <taxon>Desulfatitalea</taxon>
    </lineage>
</organism>
<comment type="caution">
    <text evidence="1">The sequence shown here is derived from an EMBL/GenBank/DDBJ whole genome shotgun (WGS) entry which is preliminary data.</text>
</comment>
<gene>
    <name evidence="1" type="ORF">MRX98_05230</name>
</gene>
<dbReference type="RefSeq" id="WP_246903671.1">
    <property type="nucleotide sequence ID" value="NZ_JALJRB010000004.1"/>
</dbReference>
<evidence type="ECO:0000313" key="1">
    <source>
        <dbReference type="EMBL" id="MCJ8499968.1"/>
    </source>
</evidence>
<sequence length="178" mass="20485">MAEIVHLSAYRDQMAVQAGFREWHRRFGQQFDARTRLNDLSPATLLALAEPGEAGTNLFYGLIIGFMGHGPRRTFDSLDTPTQLRVVDIHLFLADQVRFEMMRRLGWLARYGATQYGLFDMVRRFDDVQLACRQDPPVLAPSHPAHPEYAALTHRDRDVFIRRLLPSALDRFQARFGV</sequence>